<keyword evidence="9 12" id="KW-0201">Cytochrome c-type biogenesis</keyword>
<keyword evidence="7 12" id="KW-0997">Cell inner membrane</keyword>
<sequence length="77" mass="8067">MSEFFSMGGYAAYVWGSYGLALIVLVGILVASMRYLRSTETMLKALEQARPQRRRARGAAGALPLTAGEAAGEGGAA</sequence>
<evidence type="ECO:0000256" key="1">
    <source>
        <dbReference type="ARBA" id="ARBA00002442"/>
    </source>
</evidence>
<evidence type="ECO:0000256" key="12">
    <source>
        <dbReference type="RuleBase" id="RU363101"/>
    </source>
</evidence>
<evidence type="ECO:0000256" key="5">
    <source>
        <dbReference type="ARBA" id="ARBA00022448"/>
    </source>
</evidence>
<evidence type="ECO:0000256" key="6">
    <source>
        <dbReference type="ARBA" id="ARBA00022475"/>
    </source>
</evidence>
<comment type="function">
    <text evidence="1 12">Required for the export of heme to the periplasm for the biogenesis of c-type cytochromes.</text>
</comment>
<evidence type="ECO:0000256" key="3">
    <source>
        <dbReference type="ARBA" id="ARBA00008741"/>
    </source>
</evidence>
<evidence type="ECO:0000256" key="8">
    <source>
        <dbReference type="ARBA" id="ARBA00022692"/>
    </source>
</evidence>
<evidence type="ECO:0000256" key="10">
    <source>
        <dbReference type="ARBA" id="ARBA00022989"/>
    </source>
</evidence>
<keyword evidence="6 12" id="KW-1003">Cell membrane</keyword>
<comment type="similarity">
    <text evidence="3 12">Belongs to the CcmD/CycX/HelD family.</text>
</comment>
<dbReference type="NCBIfam" id="TIGR03141">
    <property type="entry name" value="cytochro_ccmD"/>
    <property type="match status" value="1"/>
</dbReference>
<keyword evidence="11 12" id="KW-0472">Membrane</keyword>
<feature type="transmembrane region" description="Helical" evidence="12">
    <location>
        <begin position="12"/>
        <end position="36"/>
    </location>
</feature>
<evidence type="ECO:0000256" key="11">
    <source>
        <dbReference type="ARBA" id="ARBA00023136"/>
    </source>
</evidence>
<accession>A0ABW2KSR3</accession>
<keyword evidence="5 12" id="KW-0813">Transport</keyword>
<dbReference type="EMBL" id="JBHTCM010000005">
    <property type="protein sequence ID" value="MFC7332360.1"/>
    <property type="molecule type" value="Genomic_DNA"/>
</dbReference>
<dbReference type="InterPro" id="IPR007078">
    <property type="entry name" value="Haem_export_protD_CcmD"/>
</dbReference>
<keyword evidence="8 12" id="KW-0812">Transmembrane</keyword>
<protein>
    <recommendedName>
        <fullName evidence="4 12">Heme exporter protein D</fullName>
    </recommendedName>
</protein>
<dbReference type="PANTHER" id="PTHR37531">
    <property type="entry name" value="HEME EXPORTER PROTEIN D"/>
    <property type="match status" value="1"/>
</dbReference>
<evidence type="ECO:0000256" key="13">
    <source>
        <dbReference type="SAM" id="MobiDB-lite"/>
    </source>
</evidence>
<comment type="caution">
    <text evidence="14">The sequence shown here is derived from an EMBL/GenBank/DDBJ whole genome shotgun (WGS) entry which is preliminary data.</text>
</comment>
<evidence type="ECO:0000256" key="7">
    <source>
        <dbReference type="ARBA" id="ARBA00022519"/>
    </source>
</evidence>
<feature type="compositionally biased region" description="Low complexity" evidence="13">
    <location>
        <begin position="58"/>
        <end position="70"/>
    </location>
</feature>
<dbReference type="Proteomes" id="UP001596456">
    <property type="component" value="Unassembled WGS sequence"/>
</dbReference>
<proteinExistence type="inferred from homology"/>
<evidence type="ECO:0000256" key="9">
    <source>
        <dbReference type="ARBA" id="ARBA00022748"/>
    </source>
</evidence>
<name>A0ABW2KSR3_9PROT</name>
<reference evidence="15" key="1">
    <citation type="journal article" date="2019" name="Int. J. Syst. Evol. Microbiol.">
        <title>The Global Catalogue of Microorganisms (GCM) 10K type strain sequencing project: providing services to taxonomists for standard genome sequencing and annotation.</title>
        <authorList>
            <consortium name="The Broad Institute Genomics Platform"/>
            <consortium name="The Broad Institute Genome Sequencing Center for Infectious Disease"/>
            <person name="Wu L."/>
            <person name="Ma J."/>
        </authorList>
    </citation>
    <scope>NUCLEOTIDE SEQUENCE [LARGE SCALE GENOMIC DNA]</scope>
    <source>
        <strain evidence="15">CGMCC 1.16275</strain>
    </source>
</reference>
<comment type="subcellular location">
    <subcellularLocation>
        <location evidence="2 12">Cell inner membrane</location>
        <topology evidence="2 12">Single-pass membrane protein</topology>
    </subcellularLocation>
</comment>
<feature type="region of interest" description="Disordered" evidence="13">
    <location>
        <begin position="51"/>
        <end position="77"/>
    </location>
</feature>
<dbReference type="Pfam" id="PF04995">
    <property type="entry name" value="CcmD"/>
    <property type="match status" value="1"/>
</dbReference>
<dbReference type="PANTHER" id="PTHR37531:SF1">
    <property type="entry name" value="HEME EXPORTER PROTEIN D"/>
    <property type="match status" value="1"/>
</dbReference>
<keyword evidence="15" id="KW-1185">Reference proteome</keyword>
<evidence type="ECO:0000256" key="4">
    <source>
        <dbReference type="ARBA" id="ARBA00016461"/>
    </source>
</evidence>
<evidence type="ECO:0000313" key="14">
    <source>
        <dbReference type="EMBL" id="MFC7332360.1"/>
    </source>
</evidence>
<dbReference type="InterPro" id="IPR052075">
    <property type="entry name" value="Heme_exporter_D"/>
</dbReference>
<dbReference type="RefSeq" id="WP_377356719.1">
    <property type="nucleotide sequence ID" value="NZ_JBHTCM010000005.1"/>
</dbReference>
<evidence type="ECO:0000313" key="15">
    <source>
        <dbReference type="Proteomes" id="UP001596456"/>
    </source>
</evidence>
<keyword evidence="10 12" id="KW-1133">Transmembrane helix</keyword>
<gene>
    <name evidence="14" type="primary">ccmD</name>
    <name evidence="14" type="ORF">ACFQPS_04235</name>
</gene>
<evidence type="ECO:0000256" key="2">
    <source>
        <dbReference type="ARBA" id="ARBA00004377"/>
    </source>
</evidence>
<organism evidence="14 15">
    <name type="scientific">Rhodocista pekingensis</name>
    <dbReference type="NCBI Taxonomy" id="201185"/>
    <lineage>
        <taxon>Bacteria</taxon>
        <taxon>Pseudomonadati</taxon>
        <taxon>Pseudomonadota</taxon>
        <taxon>Alphaproteobacteria</taxon>
        <taxon>Rhodospirillales</taxon>
        <taxon>Azospirillaceae</taxon>
        <taxon>Rhodocista</taxon>
    </lineage>
</organism>